<protein>
    <submittedName>
        <fullName evidence="5">DNA-binding NarL/FixJ family response regulator</fullName>
    </submittedName>
</protein>
<evidence type="ECO:0000256" key="2">
    <source>
        <dbReference type="ARBA" id="ARBA00023125"/>
    </source>
</evidence>
<dbReference type="AlphaFoldDB" id="A0A4Q7KDD6"/>
<dbReference type="Gene3D" id="3.40.50.2300">
    <property type="match status" value="1"/>
</dbReference>
<dbReference type="SMART" id="SM00421">
    <property type="entry name" value="HTH_LUXR"/>
    <property type="match status" value="1"/>
</dbReference>
<comment type="caution">
    <text evidence="5">The sequence shown here is derived from an EMBL/GenBank/DDBJ whole genome shotgun (WGS) entry which is preliminary data.</text>
</comment>
<evidence type="ECO:0000259" key="4">
    <source>
        <dbReference type="PROSITE" id="PS50043"/>
    </source>
</evidence>
<dbReference type="PANTHER" id="PTHR44688">
    <property type="entry name" value="DNA-BINDING TRANSCRIPTIONAL ACTIVATOR DEVR_DOSR"/>
    <property type="match status" value="1"/>
</dbReference>
<organism evidence="5 6">
    <name type="scientific">Herbihabitans rhizosphaerae</name>
    <dbReference type="NCBI Taxonomy" id="1872711"/>
    <lineage>
        <taxon>Bacteria</taxon>
        <taxon>Bacillati</taxon>
        <taxon>Actinomycetota</taxon>
        <taxon>Actinomycetes</taxon>
        <taxon>Pseudonocardiales</taxon>
        <taxon>Pseudonocardiaceae</taxon>
        <taxon>Herbihabitans</taxon>
    </lineage>
</organism>
<dbReference type="Pfam" id="PF00196">
    <property type="entry name" value="GerE"/>
    <property type="match status" value="1"/>
</dbReference>
<evidence type="ECO:0000256" key="3">
    <source>
        <dbReference type="ARBA" id="ARBA00023163"/>
    </source>
</evidence>
<dbReference type="CDD" id="cd06170">
    <property type="entry name" value="LuxR_C_like"/>
    <property type="match status" value="1"/>
</dbReference>
<reference evidence="5 6" key="1">
    <citation type="submission" date="2019-02" db="EMBL/GenBank/DDBJ databases">
        <title>Genomic Encyclopedia of Type Strains, Phase IV (KMG-IV): sequencing the most valuable type-strain genomes for metagenomic binning, comparative biology and taxonomic classification.</title>
        <authorList>
            <person name="Goeker M."/>
        </authorList>
    </citation>
    <scope>NUCLEOTIDE SEQUENCE [LARGE SCALE GENOMIC DNA]</scope>
    <source>
        <strain evidence="5 6">DSM 101727</strain>
    </source>
</reference>
<name>A0A4Q7KDD6_9PSEU</name>
<dbReference type="PROSITE" id="PS00622">
    <property type="entry name" value="HTH_LUXR_1"/>
    <property type="match status" value="1"/>
</dbReference>
<keyword evidence="3" id="KW-0804">Transcription</keyword>
<dbReference type="Proteomes" id="UP000294257">
    <property type="component" value="Unassembled WGS sequence"/>
</dbReference>
<accession>A0A4Q7KDD6</accession>
<dbReference type="EMBL" id="SGWQ01000015">
    <property type="protein sequence ID" value="RZS31234.1"/>
    <property type="molecule type" value="Genomic_DNA"/>
</dbReference>
<sequence length="219" mass="23572">MLSHIVVGVCADSEIVRSGMAMSLAGPDGMPSVLQAADIDSLIAAANGKDLTLVIDGRSRYSELARYLASRPTSAPGLVLVAEHNKVREAVELLDRGLRGVVGVEVSPVDLCLAVKVVSRGSYYIHSTMFSEGSHILNRIALRAGLAGCDTRMRLTARERDVLHLLAQGRSNDDIASLLTLSQRTVKYHVSNLLAKLGARNRWEAVTLAFRLTNEPVDG</sequence>
<dbReference type="PROSITE" id="PS50043">
    <property type="entry name" value="HTH_LUXR_2"/>
    <property type="match status" value="1"/>
</dbReference>
<keyword evidence="2 5" id="KW-0238">DNA-binding</keyword>
<dbReference type="InterPro" id="IPR000792">
    <property type="entry name" value="Tscrpt_reg_LuxR_C"/>
</dbReference>
<gene>
    <name evidence="5" type="ORF">EV193_115113</name>
</gene>
<evidence type="ECO:0000256" key="1">
    <source>
        <dbReference type="ARBA" id="ARBA00023015"/>
    </source>
</evidence>
<dbReference type="GO" id="GO:0006355">
    <property type="term" value="P:regulation of DNA-templated transcription"/>
    <property type="evidence" value="ECO:0007669"/>
    <property type="project" value="InterPro"/>
</dbReference>
<dbReference type="PANTHER" id="PTHR44688:SF16">
    <property type="entry name" value="DNA-BINDING TRANSCRIPTIONAL ACTIVATOR DEVR_DOSR"/>
    <property type="match status" value="1"/>
</dbReference>
<evidence type="ECO:0000313" key="5">
    <source>
        <dbReference type="EMBL" id="RZS31234.1"/>
    </source>
</evidence>
<dbReference type="PRINTS" id="PR00038">
    <property type="entry name" value="HTHLUXR"/>
</dbReference>
<keyword evidence="6" id="KW-1185">Reference proteome</keyword>
<dbReference type="GO" id="GO:0003677">
    <property type="term" value="F:DNA binding"/>
    <property type="evidence" value="ECO:0007669"/>
    <property type="project" value="UniProtKB-KW"/>
</dbReference>
<dbReference type="SUPFAM" id="SSF46894">
    <property type="entry name" value="C-terminal effector domain of the bipartite response regulators"/>
    <property type="match status" value="1"/>
</dbReference>
<dbReference type="InterPro" id="IPR016032">
    <property type="entry name" value="Sig_transdc_resp-reg_C-effctor"/>
</dbReference>
<feature type="domain" description="HTH luxR-type" evidence="4">
    <location>
        <begin position="148"/>
        <end position="213"/>
    </location>
</feature>
<proteinExistence type="predicted"/>
<keyword evidence="1" id="KW-0805">Transcription regulation</keyword>
<evidence type="ECO:0000313" key="6">
    <source>
        <dbReference type="Proteomes" id="UP000294257"/>
    </source>
</evidence>